<dbReference type="GO" id="GO:0009279">
    <property type="term" value="C:cell outer membrane"/>
    <property type="evidence" value="ECO:0007669"/>
    <property type="project" value="UniProtKB-SubCell"/>
</dbReference>
<evidence type="ECO:0000259" key="13">
    <source>
        <dbReference type="Pfam" id="PF00593"/>
    </source>
</evidence>
<keyword evidence="3 9" id="KW-1134">Transmembrane beta strand</keyword>
<proteinExistence type="inferred from homology"/>
<dbReference type="SUPFAM" id="SSF56935">
    <property type="entry name" value="Porins"/>
    <property type="match status" value="1"/>
</dbReference>
<accession>A0AA37T5U5</accession>
<reference evidence="15 16" key="1">
    <citation type="journal article" date="2014" name="Int. J. Syst. Evol. Microbiol.">
        <title>Complete genome sequence of Corynebacterium casei LMG S-19264T (=DSM 44701T), isolated from a smear-ripened cheese.</title>
        <authorList>
            <consortium name="US DOE Joint Genome Institute (JGI-PGF)"/>
            <person name="Walter F."/>
            <person name="Albersmeier A."/>
            <person name="Kalinowski J."/>
            <person name="Ruckert C."/>
        </authorList>
    </citation>
    <scope>NUCLEOTIDE SEQUENCE [LARGE SCALE GENOMIC DNA]</scope>
    <source>
        <strain evidence="15 16">NBRC 110095</strain>
    </source>
</reference>
<comment type="subcellular location">
    <subcellularLocation>
        <location evidence="1 9">Cell outer membrane</location>
        <topology evidence="1 9">Multi-pass membrane protein</topology>
    </subcellularLocation>
</comment>
<evidence type="ECO:0000256" key="9">
    <source>
        <dbReference type="PROSITE-ProRule" id="PRU01360"/>
    </source>
</evidence>
<dbReference type="Gene3D" id="2.40.170.20">
    <property type="entry name" value="TonB-dependent receptor, beta-barrel domain"/>
    <property type="match status" value="1"/>
</dbReference>
<sequence length="942" mass="103518">MLSTPMMSIAQESEQEEVMEEIQVTGSLIRRENLVSTSPVTQVDAQQFKFQGITRVEDLLNDQPAIYPGQTSGQANGATGTATVDLRNLGTERTLVLVNNRRLPAGSPVADGIGADINQIPGALIERVDILTGGASSTYGSDAVAGVVNFIMKTDFEGIQVDVQASGYQHDNDNGMVQSLLEESNFDYPSGSINDGDSYDISLVGGMNFDNGRGNITTYYTYRDIEAVRQDDRDFSTCALGGVEGNYSCGGSATTDRGTFGNLNDVDLMVEGNQFVNRNGYLFNFAPDNFFQRPDERTTAGLFANYEINDKVKAYTEIMYMSNESNAQIAPSGAFFITDTFYCGNPFMSDQQYNALCGALEYGRDEYSDDGDILIGRRNVEGGARNNDLEHESLRTLFGFKGNINESWSYDIFAQYSEVEFYEAYNNDLSKIRVNRALDARLDENNNVVCASTLGPNPEDPDCVAWNIFEAGAVTQDMLEYLYLDLEAEGNTELSVFGATFSGDLGEYGMTLPQANNGVAVAFGLEYREESLDYNAGPGYESGDGAGQGGPRPSVEGEYDVTDVYFQALIPIMEGQPFAEELTLDIGYRFSDYSTSITTDTYKVAFGWAPNSDVKIRGSYNRAVRHANIRELFRPQAISLYDMDADPCGGPTPQRTLEECRRTGVTSAQYGAIANNPAEQYNDISGGEPDLKPETSDAYSFGIVYTPSQLPGLDLTLDYFEIEVTDAIDALTPQFILEQCLSSGAPEYCSLVNRDPGNGSLWTGTGSVTAVDQNIGMFRTEGIDVAINFDLELGDLGALRFTNTSTYIMDWERQEVSERPVIDCNGKWGESCEDPVIDFQNNFRVTWLTPMNLSINTQWRHMSEVEDVLDRADFDAQNYLDLSGIWSINDMVSIRAGINNITDREPPIGPSPGAGIFGNGNTFPGTYDALGRYWFLGATFNF</sequence>
<dbReference type="Pfam" id="PF00593">
    <property type="entry name" value="TonB_dep_Rec_b-barrel"/>
    <property type="match status" value="1"/>
</dbReference>
<comment type="similarity">
    <text evidence="9 11">Belongs to the TonB-dependent receptor family.</text>
</comment>
<evidence type="ECO:0000256" key="6">
    <source>
        <dbReference type="ARBA" id="ARBA00023077"/>
    </source>
</evidence>
<dbReference type="Gene3D" id="2.170.130.10">
    <property type="entry name" value="TonB-dependent receptor, plug domain"/>
    <property type="match status" value="1"/>
</dbReference>
<evidence type="ECO:0000313" key="15">
    <source>
        <dbReference type="EMBL" id="GLS26251.1"/>
    </source>
</evidence>
<dbReference type="Proteomes" id="UP001156870">
    <property type="component" value="Unassembled WGS sequence"/>
</dbReference>
<feature type="compositionally biased region" description="Gly residues" evidence="12">
    <location>
        <begin position="540"/>
        <end position="550"/>
    </location>
</feature>
<evidence type="ECO:0000256" key="2">
    <source>
        <dbReference type="ARBA" id="ARBA00022448"/>
    </source>
</evidence>
<dbReference type="InterPro" id="IPR036942">
    <property type="entry name" value="Beta-barrel_TonB_sf"/>
</dbReference>
<keyword evidence="4 9" id="KW-0812">Transmembrane</keyword>
<feature type="region of interest" description="Disordered" evidence="12">
    <location>
        <begin position="534"/>
        <end position="554"/>
    </location>
</feature>
<name>A0AA37T5U5_9GAMM</name>
<dbReference type="InterPro" id="IPR012910">
    <property type="entry name" value="Plug_dom"/>
</dbReference>
<dbReference type="AlphaFoldDB" id="A0AA37T5U5"/>
<feature type="domain" description="TonB-dependent receptor-like beta-barrel" evidence="13">
    <location>
        <begin position="373"/>
        <end position="901"/>
    </location>
</feature>
<evidence type="ECO:0000256" key="7">
    <source>
        <dbReference type="ARBA" id="ARBA00023136"/>
    </source>
</evidence>
<keyword evidence="5" id="KW-0732">Signal</keyword>
<gene>
    <name evidence="15" type="primary">btuB_4</name>
    <name evidence="15" type="ORF">GCM10007877_19660</name>
</gene>
<evidence type="ECO:0000256" key="8">
    <source>
        <dbReference type="ARBA" id="ARBA00023237"/>
    </source>
</evidence>
<dbReference type="PANTHER" id="PTHR47234:SF2">
    <property type="entry name" value="TONB-DEPENDENT RECEPTOR"/>
    <property type="match status" value="1"/>
</dbReference>
<keyword evidence="15" id="KW-0675">Receptor</keyword>
<dbReference type="Pfam" id="PF07715">
    <property type="entry name" value="Plug"/>
    <property type="match status" value="1"/>
</dbReference>
<organism evidence="15 16">
    <name type="scientific">Marinibactrum halimedae</name>
    <dbReference type="NCBI Taxonomy" id="1444977"/>
    <lineage>
        <taxon>Bacteria</taxon>
        <taxon>Pseudomonadati</taxon>
        <taxon>Pseudomonadota</taxon>
        <taxon>Gammaproteobacteria</taxon>
        <taxon>Cellvibrionales</taxon>
        <taxon>Cellvibrionaceae</taxon>
        <taxon>Marinibactrum</taxon>
    </lineage>
</organism>
<protein>
    <submittedName>
        <fullName evidence="15">TonB-dependent receptor</fullName>
    </submittedName>
</protein>
<dbReference type="InterPro" id="IPR039426">
    <property type="entry name" value="TonB-dep_rcpt-like"/>
</dbReference>
<evidence type="ECO:0000313" key="16">
    <source>
        <dbReference type="Proteomes" id="UP001156870"/>
    </source>
</evidence>
<evidence type="ECO:0000256" key="12">
    <source>
        <dbReference type="SAM" id="MobiDB-lite"/>
    </source>
</evidence>
<feature type="domain" description="TonB-dependent receptor plug" evidence="14">
    <location>
        <begin position="36"/>
        <end position="147"/>
    </location>
</feature>
<comment type="caution">
    <text evidence="15">The sequence shown here is derived from an EMBL/GenBank/DDBJ whole genome shotgun (WGS) entry which is preliminary data.</text>
</comment>
<evidence type="ECO:0000256" key="11">
    <source>
        <dbReference type="RuleBase" id="RU003357"/>
    </source>
</evidence>
<dbReference type="InterPro" id="IPR010917">
    <property type="entry name" value="TonB_rcpt_CS"/>
</dbReference>
<keyword evidence="8 9" id="KW-0998">Cell outer membrane</keyword>
<dbReference type="InterPro" id="IPR037066">
    <property type="entry name" value="Plug_dom_sf"/>
</dbReference>
<keyword evidence="16" id="KW-1185">Reference proteome</keyword>
<evidence type="ECO:0000256" key="5">
    <source>
        <dbReference type="ARBA" id="ARBA00022729"/>
    </source>
</evidence>
<keyword evidence="7 9" id="KW-0472">Membrane</keyword>
<keyword evidence="2 9" id="KW-0813">Transport</keyword>
<dbReference type="InterPro" id="IPR000531">
    <property type="entry name" value="Beta-barrel_TonB"/>
</dbReference>
<evidence type="ECO:0000256" key="3">
    <source>
        <dbReference type="ARBA" id="ARBA00022452"/>
    </source>
</evidence>
<dbReference type="PROSITE" id="PS52016">
    <property type="entry name" value="TONB_DEPENDENT_REC_3"/>
    <property type="match status" value="1"/>
</dbReference>
<dbReference type="PROSITE" id="PS01156">
    <property type="entry name" value="TONB_DEPENDENT_REC_2"/>
    <property type="match status" value="1"/>
</dbReference>
<dbReference type="PANTHER" id="PTHR47234">
    <property type="match status" value="1"/>
</dbReference>
<feature type="short sequence motif" description="TonB C-terminal box" evidence="10">
    <location>
        <begin position="925"/>
        <end position="942"/>
    </location>
</feature>
<evidence type="ECO:0000256" key="10">
    <source>
        <dbReference type="PROSITE-ProRule" id="PRU10144"/>
    </source>
</evidence>
<evidence type="ECO:0000259" key="14">
    <source>
        <dbReference type="Pfam" id="PF07715"/>
    </source>
</evidence>
<evidence type="ECO:0000256" key="4">
    <source>
        <dbReference type="ARBA" id="ARBA00022692"/>
    </source>
</evidence>
<keyword evidence="6 11" id="KW-0798">TonB box</keyword>
<dbReference type="EMBL" id="BSPD01000042">
    <property type="protein sequence ID" value="GLS26251.1"/>
    <property type="molecule type" value="Genomic_DNA"/>
</dbReference>
<evidence type="ECO:0000256" key="1">
    <source>
        <dbReference type="ARBA" id="ARBA00004571"/>
    </source>
</evidence>